<proteinExistence type="inferred from homology"/>
<feature type="signal peptide" evidence="6">
    <location>
        <begin position="1"/>
        <end position="27"/>
    </location>
</feature>
<reference evidence="8 9" key="1">
    <citation type="journal article" date="2020" name="ISME J.">
        <title>Uncovering the hidden diversity of litter-decomposition mechanisms in mushroom-forming fungi.</title>
        <authorList>
            <person name="Floudas D."/>
            <person name="Bentzer J."/>
            <person name="Ahren D."/>
            <person name="Johansson T."/>
            <person name="Persson P."/>
            <person name="Tunlid A."/>
        </authorList>
    </citation>
    <scope>NUCLEOTIDE SEQUENCE [LARGE SCALE GENOMIC DNA]</scope>
    <source>
        <strain evidence="8 9">CBS 406.79</strain>
    </source>
</reference>
<comment type="similarity">
    <text evidence="2">Belongs to the DODA-type extradiol aromatic ring-opening dioxygenase family.</text>
</comment>
<dbReference type="GO" id="GO:0008270">
    <property type="term" value="F:zinc ion binding"/>
    <property type="evidence" value="ECO:0007669"/>
    <property type="project" value="InterPro"/>
</dbReference>
<dbReference type="AlphaFoldDB" id="A0A8H5MFK2"/>
<name>A0A8H5MFK2_9AGAR</name>
<dbReference type="Proteomes" id="UP000518752">
    <property type="component" value="Unassembled WGS sequence"/>
</dbReference>
<dbReference type="CDD" id="cd07363">
    <property type="entry name" value="45_DOPA_Dioxygenase"/>
    <property type="match status" value="1"/>
</dbReference>
<dbReference type="InterPro" id="IPR014436">
    <property type="entry name" value="Extradiol_dOase_DODA"/>
</dbReference>
<gene>
    <name evidence="8" type="ORF">D9757_001744</name>
</gene>
<dbReference type="SUPFAM" id="SSF53213">
    <property type="entry name" value="LigB-like"/>
    <property type="match status" value="1"/>
</dbReference>
<dbReference type="GO" id="GO:0016702">
    <property type="term" value="F:oxidoreductase activity, acting on single donors with incorporation of molecular oxygen, incorporation of two atoms of oxygen"/>
    <property type="evidence" value="ECO:0007669"/>
    <property type="project" value="UniProtKB-ARBA"/>
</dbReference>
<dbReference type="PANTHER" id="PTHR30096:SF0">
    <property type="entry name" value="4,5-DOPA DIOXYGENASE EXTRADIOL-LIKE PROTEIN"/>
    <property type="match status" value="1"/>
</dbReference>
<evidence type="ECO:0000313" key="8">
    <source>
        <dbReference type="EMBL" id="KAF5391911.1"/>
    </source>
</evidence>
<evidence type="ECO:0000256" key="3">
    <source>
        <dbReference type="ARBA" id="ARBA00022723"/>
    </source>
</evidence>
<dbReference type="Gene3D" id="3.40.830.10">
    <property type="entry name" value="LigB-like"/>
    <property type="match status" value="1"/>
</dbReference>
<keyword evidence="6" id="KW-0732">Signal</keyword>
<evidence type="ECO:0000256" key="1">
    <source>
        <dbReference type="ARBA" id="ARBA00001947"/>
    </source>
</evidence>
<keyword evidence="9" id="KW-1185">Reference proteome</keyword>
<evidence type="ECO:0000259" key="7">
    <source>
        <dbReference type="Pfam" id="PF02900"/>
    </source>
</evidence>
<feature type="domain" description="Extradiol ring-cleavage dioxygenase class III enzyme subunit B" evidence="7">
    <location>
        <begin position="39"/>
        <end position="285"/>
    </location>
</feature>
<comment type="cofactor">
    <cofactor evidence="1">
        <name>Zn(2+)</name>
        <dbReference type="ChEBI" id="CHEBI:29105"/>
    </cofactor>
</comment>
<keyword evidence="5" id="KW-0560">Oxidoreductase</keyword>
<dbReference type="EMBL" id="JAACJN010000008">
    <property type="protein sequence ID" value="KAF5391911.1"/>
    <property type="molecule type" value="Genomic_DNA"/>
</dbReference>
<sequence>MAVPPLLATNHLLGSLLDALLLQRIKARIIGPGGPLAAFLKDFGPILLEKYKPRAILVFSAHFENTGETLVTDYGDENPLLMDYYGFPPETYQLKFKSRGDKKLADQVVELFKEAGHDARSISILEPRGRDGRGFDGPGLDHGVFVPFRIMFGEETSIPIVQVSIDSSLTPESNWKLGEVVKSLRKQGILILSGGLPIHNLRDFSSFSPDQAQPIYHSFHKAILDALQVSDHKERKTSLYNLTKHVGFRASNPREEHFVPIYVAAGAAEDEDLKILNGLYGIPTVAFGV</sequence>
<evidence type="ECO:0000313" key="9">
    <source>
        <dbReference type="Proteomes" id="UP000518752"/>
    </source>
</evidence>
<evidence type="ECO:0000256" key="5">
    <source>
        <dbReference type="ARBA" id="ARBA00023002"/>
    </source>
</evidence>
<dbReference type="OrthoDB" id="7396853at2759"/>
<evidence type="ECO:0000256" key="4">
    <source>
        <dbReference type="ARBA" id="ARBA00022833"/>
    </source>
</evidence>
<comment type="caution">
    <text evidence="8">The sequence shown here is derived from an EMBL/GenBank/DDBJ whole genome shotgun (WGS) entry which is preliminary data.</text>
</comment>
<keyword evidence="3" id="KW-0479">Metal-binding</keyword>
<dbReference type="PANTHER" id="PTHR30096">
    <property type="entry name" value="4,5-DOPA DIOXYGENASE EXTRADIOL-LIKE PROTEIN"/>
    <property type="match status" value="1"/>
</dbReference>
<evidence type="ECO:0000256" key="6">
    <source>
        <dbReference type="SAM" id="SignalP"/>
    </source>
</evidence>
<organism evidence="8 9">
    <name type="scientific">Collybiopsis confluens</name>
    <dbReference type="NCBI Taxonomy" id="2823264"/>
    <lineage>
        <taxon>Eukaryota</taxon>
        <taxon>Fungi</taxon>
        <taxon>Dikarya</taxon>
        <taxon>Basidiomycota</taxon>
        <taxon>Agaricomycotina</taxon>
        <taxon>Agaricomycetes</taxon>
        <taxon>Agaricomycetidae</taxon>
        <taxon>Agaricales</taxon>
        <taxon>Marasmiineae</taxon>
        <taxon>Omphalotaceae</taxon>
        <taxon>Collybiopsis</taxon>
    </lineage>
</organism>
<evidence type="ECO:0000256" key="2">
    <source>
        <dbReference type="ARBA" id="ARBA00007581"/>
    </source>
</evidence>
<accession>A0A8H5MFK2</accession>
<dbReference type="InterPro" id="IPR004183">
    <property type="entry name" value="Xdiol_dOase_suB"/>
</dbReference>
<protein>
    <recommendedName>
        <fullName evidence="7">Extradiol ring-cleavage dioxygenase class III enzyme subunit B domain-containing protein</fullName>
    </recommendedName>
</protein>
<dbReference type="Pfam" id="PF02900">
    <property type="entry name" value="LigB"/>
    <property type="match status" value="1"/>
</dbReference>
<keyword evidence="4" id="KW-0862">Zinc</keyword>
<dbReference type="GO" id="GO:0008198">
    <property type="term" value="F:ferrous iron binding"/>
    <property type="evidence" value="ECO:0007669"/>
    <property type="project" value="InterPro"/>
</dbReference>
<feature type="chain" id="PRO_5034520357" description="Extradiol ring-cleavage dioxygenase class III enzyme subunit B domain-containing protein" evidence="6">
    <location>
        <begin position="28"/>
        <end position="289"/>
    </location>
</feature>